<dbReference type="Proteomes" id="UP001642484">
    <property type="component" value="Unassembled WGS sequence"/>
</dbReference>
<dbReference type="InterPro" id="IPR000595">
    <property type="entry name" value="cNMP-bd_dom"/>
</dbReference>
<feature type="transmembrane region" description="Helical" evidence="8">
    <location>
        <begin position="189"/>
        <end position="207"/>
    </location>
</feature>
<comment type="caution">
    <text evidence="10">The sequence shown here is derived from an EMBL/GenBank/DDBJ whole genome shotgun (WGS) entry which is preliminary data.</text>
</comment>
<dbReference type="Gene3D" id="1.10.287.70">
    <property type="match status" value="1"/>
</dbReference>
<feature type="domain" description="Cyclic nucleotide-binding" evidence="9">
    <location>
        <begin position="524"/>
        <end position="623"/>
    </location>
</feature>
<organism evidence="10 11">
    <name type="scientific">Durusdinium trenchii</name>
    <dbReference type="NCBI Taxonomy" id="1381693"/>
    <lineage>
        <taxon>Eukaryota</taxon>
        <taxon>Sar</taxon>
        <taxon>Alveolata</taxon>
        <taxon>Dinophyceae</taxon>
        <taxon>Suessiales</taxon>
        <taxon>Symbiodiniaceae</taxon>
        <taxon>Durusdinium</taxon>
    </lineage>
</organism>
<feature type="region of interest" description="Disordered" evidence="7">
    <location>
        <begin position="55"/>
        <end position="113"/>
    </location>
</feature>
<keyword evidence="2" id="KW-0813">Transport</keyword>
<proteinExistence type="predicted"/>
<evidence type="ECO:0000256" key="5">
    <source>
        <dbReference type="ARBA" id="ARBA00023065"/>
    </source>
</evidence>
<gene>
    <name evidence="10" type="ORF">CCMP2556_LOCUS18178</name>
</gene>
<evidence type="ECO:0000313" key="11">
    <source>
        <dbReference type="Proteomes" id="UP001642484"/>
    </source>
</evidence>
<evidence type="ECO:0000256" key="6">
    <source>
        <dbReference type="ARBA" id="ARBA00023136"/>
    </source>
</evidence>
<keyword evidence="6 8" id="KW-0472">Membrane</keyword>
<comment type="subcellular location">
    <subcellularLocation>
        <location evidence="1">Membrane</location>
        <topology evidence="1">Multi-pass membrane protein</topology>
    </subcellularLocation>
</comment>
<dbReference type="EMBL" id="CAXAMN010010224">
    <property type="protein sequence ID" value="CAK9031177.1"/>
    <property type="molecule type" value="Genomic_DNA"/>
</dbReference>
<dbReference type="InterPro" id="IPR014710">
    <property type="entry name" value="RmlC-like_jellyroll"/>
</dbReference>
<dbReference type="InterPro" id="IPR018490">
    <property type="entry name" value="cNMP-bd_dom_sf"/>
</dbReference>
<evidence type="ECO:0000259" key="9">
    <source>
        <dbReference type="PROSITE" id="PS50042"/>
    </source>
</evidence>
<dbReference type="InterPro" id="IPR051413">
    <property type="entry name" value="K/Na_HCN_channel"/>
</dbReference>
<evidence type="ECO:0000256" key="8">
    <source>
        <dbReference type="SAM" id="Phobius"/>
    </source>
</evidence>
<dbReference type="PROSITE" id="PS50042">
    <property type="entry name" value="CNMP_BINDING_3"/>
    <property type="match status" value="1"/>
</dbReference>
<sequence length="739" mass="84308">MVEPGISDLEEGRLNVETLWSERLTSVHRQLEEILGELHRQLCADHHTAIQALRDGQATESRAAPGQLRFAQSHQESSSGSLRGRVILKRARSGGSKSAIGRSSESLQKDDMDGSSLLSIGIRPSMQIGQNLIHPWPVWKESKSHSVDVVRNMAQEKSKATVETHQLLQQNSMTFVTAAKAWTIRPSSFTFLFWNLIFLIVLFYDCVSFPLSAFRIEHLFLTPNVVAATFWTFDFILSFFVGYDTADGVIETQLSKTAARYARTWMLPDLIVIVVDWVMLYLALAENDSSSNPAGFARIGKSVRYMRIMRVMRLLRLQKIQEAMHQADEFINMQYFSIIQKLIMNMVWILLLSHFIGCGWYAIGMEGFDPQDWISANGISDRSLEYRYLTALHWSITQFTPGSMNIQPVNSIERLYSVVVLVLGMVVFSSTVSSITAAINNLKDINAVYKHQIWTLRRYFREQGISATLTHRVLRYTETMIKPKYQKVDVEKVHIMTMLPQMLTKEVNLEIYQKHLVVHPLFDALRDVNITFMQKLCSCALKESVLEKGEMMFSPGQVCNSMFFVSHGTLDYWIWQEARPEKLERKTSFCEAVLWTPWIHQGRMYARTESTIIALDAMQFHSVAESFSAHMELLRTYAEEFVHAMNELAGNFTDDEEDDAELSDLFYSMQAIETLPGNRSFAEGAATNSRYFKKKVRKLISPPVSPTLLLSAFQEMSTDGLNNSLDEVAEDEDIVSDKA</sequence>
<feature type="transmembrane region" description="Helical" evidence="8">
    <location>
        <begin position="219"/>
        <end position="243"/>
    </location>
</feature>
<dbReference type="InterPro" id="IPR005821">
    <property type="entry name" value="Ion_trans_dom"/>
</dbReference>
<evidence type="ECO:0000256" key="1">
    <source>
        <dbReference type="ARBA" id="ARBA00004141"/>
    </source>
</evidence>
<evidence type="ECO:0000313" key="10">
    <source>
        <dbReference type="EMBL" id="CAK9031177.1"/>
    </source>
</evidence>
<evidence type="ECO:0000256" key="2">
    <source>
        <dbReference type="ARBA" id="ARBA00022448"/>
    </source>
</evidence>
<keyword evidence="5" id="KW-0406">Ion transport</keyword>
<dbReference type="Gene3D" id="2.60.120.10">
    <property type="entry name" value="Jelly Rolls"/>
    <property type="match status" value="1"/>
</dbReference>
<feature type="transmembrane region" description="Helical" evidence="8">
    <location>
        <begin position="415"/>
        <end position="439"/>
    </location>
</feature>
<feature type="transmembrane region" description="Helical" evidence="8">
    <location>
        <begin position="342"/>
        <end position="363"/>
    </location>
</feature>
<dbReference type="PANTHER" id="PTHR45689:SF5">
    <property type="entry name" value="I[[H]] CHANNEL, ISOFORM E"/>
    <property type="match status" value="1"/>
</dbReference>
<accession>A0ABP0KYW7</accession>
<dbReference type="SUPFAM" id="SSF81324">
    <property type="entry name" value="Voltage-gated potassium channels"/>
    <property type="match status" value="1"/>
</dbReference>
<evidence type="ECO:0000256" key="3">
    <source>
        <dbReference type="ARBA" id="ARBA00022692"/>
    </source>
</evidence>
<feature type="compositionally biased region" description="Polar residues" evidence="7">
    <location>
        <begin position="70"/>
        <end position="81"/>
    </location>
</feature>
<evidence type="ECO:0000256" key="4">
    <source>
        <dbReference type="ARBA" id="ARBA00022989"/>
    </source>
</evidence>
<feature type="transmembrane region" description="Helical" evidence="8">
    <location>
        <begin position="263"/>
        <end position="284"/>
    </location>
</feature>
<keyword evidence="4 8" id="KW-1133">Transmembrane helix</keyword>
<keyword evidence="3 8" id="KW-0812">Transmembrane</keyword>
<dbReference type="SUPFAM" id="SSF51206">
    <property type="entry name" value="cAMP-binding domain-like"/>
    <property type="match status" value="1"/>
</dbReference>
<protein>
    <recommendedName>
        <fullName evidence="9">Cyclic nucleotide-binding domain-containing protein</fullName>
    </recommendedName>
</protein>
<dbReference type="Pfam" id="PF00520">
    <property type="entry name" value="Ion_trans"/>
    <property type="match status" value="1"/>
</dbReference>
<keyword evidence="11" id="KW-1185">Reference proteome</keyword>
<dbReference type="PANTHER" id="PTHR45689">
    <property type="entry name" value="I[[H]] CHANNEL, ISOFORM E"/>
    <property type="match status" value="1"/>
</dbReference>
<reference evidence="10 11" key="1">
    <citation type="submission" date="2024-02" db="EMBL/GenBank/DDBJ databases">
        <authorList>
            <person name="Chen Y."/>
            <person name="Shah S."/>
            <person name="Dougan E. K."/>
            <person name="Thang M."/>
            <person name="Chan C."/>
        </authorList>
    </citation>
    <scope>NUCLEOTIDE SEQUENCE [LARGE SCALE GENOMIC DNA]</scope>
</reference>
<name>A0ABP0KYW7_9DINO</name>
<evidence type="ECO:0000256" key="7">
    <source>
        <dbReference type="SAM" id="MobiDB-lite"/>
    </source>
</evidence>